<feature type="compositionally biased region" description="Basic and acidic residues" evidence="7">
    <location>
        <begin position="31"/>
        <end position="43"/>
    </location>
</feature>
<keyword evidence="2" id="KW-0341">Growth regulation</keyword>
<evidence type="ECO:0000256" key="6">
    <source>
        <dbReference type="PROSITE-ProRule" id="PRU00191"/>
    </source>
</evidence>
<organism evidence="10 11">
    <name type="scientific">Ridgeia piscesae</name>
    <name type="common">Tubeworm</name>
    <dbReference type="NCBI Taxonomy" id="27915"/>
    <lineage>
        <taxon>Eukaryota</taxon>
        <taxon>Metazoa</taxon>
        <taxon>Spiralia</taxon>
        <taxon>Lophotrochozoa</taxon>
        <taxon>Annelida</taxon>
        <taxon>Polychaeta</taxon>
        <taxon>Sedentaria</taxon>
        <taxon>Canalipalpata</taxon>
        <taxon>Sabellida</taxon>
        <taxon>Siboglinidae</taxon>
        <taxon>Ridgeia</taxon>
    </lineage>
</organism>
<dbReference type="SUPFAM" id="SSF158235">
    <property type="entry name" value="SOCS box-like"/>
    <property type="match status" value="1"/>
</dbReference>
<dbReference type="GO" id="GO:0009968">
    <property type="term" value="P:negative regulation of signal transduction"/>
    <property type="evidence" value="ECO:0007669"/>
    <property type="project" value="UniProtKB-KW"/>
</dbReference>
<dbReference type="PANTHER" id="PTHR10155:SF0">
    <property type="entry name" value="SUPPRESSOR OF CYTOKINE SIGNALING AT 36E, ISOFORM D"/>
    <property type="match status" value="1"/>
</dbReference>
<name>A0AAD9KNL3_RIDPI</name>
<feature type="compositionally biased region" description="Polar residues" evidence="7">
    <location>
        <begin position="1"/>
        <end position="15"/>
    </location>
</feature>
<evidence type="ECO:0000256" key="7">
    <source>
        <dbReference type="SAM" id="MobiDB-lite"/>
    </source>
</evidence>
<dbReference type="InterPro" id="IPR001496">
    <property type="entry name" value="SOCS_box"/>
</dbReference>
<feature type="domain" description="SH2" evidence="8">
    <location>
        <begin position="387"/>
        <end position="482"/>
    </location>
</feature>
<dbReference type="PROSITE" id="PS50001">
    <property type="entry name" value="SH2"/>
    <property type="match status" value="1"/>
</dbReference>
<dbReference type="Gene3D" id="3.30.505.10">
    <property type="entry name" value="SH2 domain"/>
    <property type="match status" value="1"/>
</dbReference>
<evidence type="ECO:0000313" key="11">
    <source>
        <dbReference type="Proteomes" id="UP001209878"/>
    </source>
</evidence>
<dbReference type="SMART" id="SM00252">
    <property type="entry name" value="SH2"/>
    <property type="match status" value="1"/>
</dbReference>
<dbReference type="SUPFAM" id="SSF55550">
    <property type="entry name" value="SH2 domain"/>
    <property type="match status" value="1"/>
</dbReference>
<keyword evidence="4" id="KW-0833">Ubl conjugation pathway</keyword>
<evidence type="ECO:0000256" key="4">
    <source>
        <dbReference type="ARBA" id="ARBA00022786"/>
    </source>
</evidence>
<evidence type="ECO:0008006" key="12">
    <source>
        <dbReference type="Google" id="ProtNLM"/>
    </source>
</evidence>
<dbReference type="Pfam" id="PF07525">
    <property type="entry name" value="SOCS_box"/>
    <property type="match status" value="1"/>
</dbReference>
<protein>
    <recommendedName>
        <fullName evidence="12">Suppressor of cytokine signaling 5</fullName>
    </recommendedName>
</protein>
<dbReference type="PROSITE" id="PS50225">
    <property type="entry name" value="SOCS"/>
    <property type="match status" value="1"/>
</dbReference>
<comment type="caution">
    <text evidence="10">The sequence shown here is derived from an EMBL/GenBank/DDBJ whole genome shotgun (WGS) entry which is preliminary data.</text>
</comment>
<dbReference type="InterPro" id="IPR036036">
    <property type="entry name" value="SOCS_box-like_dom_sf"/>
</dbReference>
<keyword evidence="3" id="KW-0734">Signal transduction inhibitor</keyword>
<accession>A0AAD9KNL3</accession>
<dbReference type="Pfam" id="PF00017">
    <property type="entry name" value="SH2"/>
    <property type="match status" value="1"/>
</dbReference>
<evidence type="ECO:0000256" key="3">
    <source>
        <dbReference type="ARBA" id="ARBA00022700"/>
    </source>
</evidence>
<sequence>MSGKENGNSKESSVQWAKRKLQTTASSCTRACKEDQTDAEREMGAVGGADPWVPRTEDCACRSDSPQPDSGIHSSADDGIHRIADDGIHPDPDDVSEDLKSDKSVTKRRSRTLPFRRRKSDKMKESKKDSGTWTFRLRKHLPGRLRRGRDHGLPDPAAASDTSSCVCTKYNRRPEEDDANSGAAARVYPGRPSFSRSLVMSPLISRASSRNSRRSMGAGPGFGFTTEDLLLEVPVPPQPILPPDLVDIFDPDEYPTEDIDELRIAQRARDMEMGVELVLNHHIAYPHLHYGGSVSGGSSPSGSTVNVLSTSDTQIRSLSTAFQNQCLMTSHRYVPMEPEMMVTNELHYSEYNIVTPQGTYIPRTVHTQIDYIHCLVPDLLHIAKCSFYWGVMDRYEAEKLLENRAEGTFLLRDSAQEEFLFSVSFRRYSRSLHARIEQWNHRFSFDSHDPGVYSDTSVCGLLEHYKDPSCCLFFEPMLTLPLNRTFAFSLQHLCRAVVCRYTTYDSVNLLPLPKSMKDYLKYYHYKQKVRVRRFEFQQ</sequence>
<reference evidence="10" key="1">
    <citation type="journal article" date="2023" name="Mol. Biol. Evol.">
        <title>Third-Generation Sequencing Reveals the Adaptive Role of the Epigenome in Three Deep-Sea Polychaetes.</title>
        <authorList>
            <person name="Perez M."/>
            <person name="Aroh O."/>
            <person name="Sun Y."/>
            <person name="Lan Y."/>
            <person name="Juniper S.K."/>
            <person name="Young C.R."/>
            <person name="Angers B."/>
            <person name="Qian P.Y."/>
        </authorList>
    </citation>
    <scope>NUCLEOTIDE SEQUENCE</scope>
    <source>
        <strain evidence="10">R07B-5</strain>
    </source>
</reference>
<evidence type="ECO:0000313" key="10">
    <source>
        <dbReference type="EMBL" id="KAK2174449.1"/>
    </source>
</evidence>
<feature type="compositionally biased region" description="Basic and acidic residues" evidence="7">
    <location>
        <begin position="75"/>
        <end position="105"/>
    </location>
</feature>
<keyword evidence="5 6" id="KW-0727">SH2 domain</keyword>
<dbReference type="GO" id="GO:0046935">
    <property type="term" value="F:1-phosphatidylinositol-3-kinase regulator activity"/>
    <property type="evidence" value="ECO:0007669"/>
    <property type="project" value="TreeGrafter"/>
</dbReference>
<dbReference type="EMBL" id="JAODUO010000801">
    <property type="protein sequence ID" value="KAK2174449.1"/>
    <property type="molecule type" value="Genomic_DNA"/>
</dbReference>
<feature type="region of interest" description="Disordered" evidence="7">
    <location>
        <begin position="1"/>
        <end position="164"/>
    </location>
</feature>
<evidence type="ECO:0000256" key="1">
    <source>
        <dbReference type="ARBA" id="ARBA00004906"/>
    </source>
</evidence>
<dbReference type="Proteomes" id="UP001209878">
    <property type="component" value="Unassembled WGS sequence"/>
</dbReference>
<dbReference type="GO" id="GO:0046854">
    <property type="term" value="P:phosphatidylinositol phosphate biosynthetic process"/>
    <property type="evidence" value="ECO:0007669"/>
    <property type="project" value="TreeGrafter"/>
</dbReference>
<dbReference type="InterPro" id="IPR036860">
    <property type="entry name" value="SH2_dom_sf"/>
</dbReference>
<evidence type="ECO:0000259" key="9">
    <source>
        <dbReference type="PROSITE" id="PS50225"/>
    </source>
</evidence>
<dbReference type="SMART" id="SM00253">
    <property type="entry name" value="SOCS"/>
    <property type="match status" value="1"/>
</dbReference>
<dbReference type="InterPro" id="IPR000980">
    <property type="entry name" value="SH2"/>
</dbReference>
<feature type="compositionally biased region" description="Basic residues" evidence="7">
    <location>
        <begin position="106"/>
        <end position="121"/>
    </location>
</feature>
<dbReference type="GO" id="GO:0035556">
    <property type="term" value="P:intracellular signal transduction"/>
    <property type="evidence" value="ECO:0007669"/>
    <property type="project" value="InterPro"/>
</dbReference>
<dbReference type="FunFam" id="3.30.505.10:FF:000028">
    <property type="entry name" value="Suppressor of cytokine signaling 5"/>
    <property type="match status" value="1"/>
</dbReference>
<dbReference type="AlphaFoldDB" id="A0AAD9KNL3"/>
<dbReference type="SMART" id="SM00969">
    <property type="entry name" value="SOCS_box"/>
    <property type="match status" value="1"/>
</dbReference>
<evidence type="ECO:0000259" key="8">
    <source>
        <dbReference type="PROSITE" id="PS50001"/>
    </source>
</evidence>
<evidence type="ECO:0000256" key="2">
    <source>
        <dbReference type="ARBA" id="ARBA00022604"/>
    </source>
</evidence>
<keyword evidence="11" id="KW-1185">Reference proteome</keyword>
<dbReference type="PANTHER" id="PTHR10155">
    <property type="entry name" value="PHOSPHATIDYLINOSITOL 3-KINASE REGULATORY SUBUNIT"/>
    <property type="match status" value="1"/>
</dbReference>
<gene>
    <name evidence="10" type="ORF">NP493_801g02013</name>
</gene>
<evidence type="ECO:0000256" key="5">
    <source>
        <dbReference type="ARBA" id="ARBA00022999"/>
    </source>
</evidence>
<comment type="pathway">
    <text evidence="1">Protein modification; protein ubiquitination.</text>
</comment>
<dbReference type="GO" id="GO:0005942">
    <property type="term" value="C:phosphatidylinositol 3-kinase complex"/>
    <property type="evidence" value="ECO:0007669"/>
    <property type="project" value="TreeGrafter"/>
</dbReference>
<feature type="domain" description="SOCS box" evidence="9">
    <location>
        <begin position="477"/>
        <end position="526"/>
    </location>
</feature>
<proteinExistence type="predicted"/>
<feature type="compositionally biased region" description="Basic residues" evidence="7">
    <location>
        <begin position="136"/>
        <end position="149"/>
    </location>
</feature>